<feature type="transmembrane region" description="Helical" evidence="8">
    <location>
        <begin position="323"/>
        <end position="344"/>
    </location>
</feature>
<keyword evidence="6 8" id="KW-1133">Transmembrane helix</keyword>
<proteinExistence type="predicted"/>
<feature type="transmembrane region" description="Helical" evidence="8">
    <location>
        <begin position="356"/>
        <end position="375"/>
    </location>
</feature>
<reference evidence="10 11" key="1">
    <citation type="submission" date="2024-03" db="EMBL/GenBank/DDBJ databases">
        <title>Aquirufa genome sequencing.</title>
        <authorList>
            <person name="Pitt A."/>
            <person name="Hahn M.W."/>
        </authorList>
    </citation>
    <scope>NUCLEOTIDE SEQUENCE [LARGE SCALE GENOMIC DNA]</scope>
    <source>
        <strain evidence="10 11">OSTEICH-129V</strain>
    </source>
</reference>
<evidence type="ECO:0000256" key="6">
    <source>
        <dbReference type="ARBA" id="ARBA00022989"/>
    </source>
</evidence>
<evidence type="ECO:0000259" key="9">
    <source>
        <dbReference type="Pfam" id="PF13231"/>
    </source>
</evidence>
<keyword evidence="11" id="KW-1185">Reference proteome</keyword>
<feature type="transmembrane region" description="Helical" evidence="8">
    <location>
        <begin position="171"/>
        <end position="203"/>
    </location>
</feature>
<keyword evidence="4" id="KW-0808">Transferase</keyword>
<dbReference type="InterPro" id="IPR038731">
    <property type="entry name" value="RgtA/B/C-like"/>
</dbReference>
<feature type="transmembrane region" description="Helical" evidence="8">
    <location>
        <begin position="403"/>
        <end position="421"/>
    </location>
</feature>
<protein>
    <submittedName>
        <fullName evidence="10">Glycosyltransferase family 39 protein</fullName>
    </submittedName>
</protein>
<evidence type="ECO:0000256" key="7">
    <source>
        <dbReference type="ARBA" id="ARBA00023136"/>
    </source>
</evidence>
<organism evidence="10 11">
    <name type="scientific">Aquirufa avitistagni</name>
    <dbReference type="NCBI Taxonomy" id="3104728"/>
    <lineage>
        <taxon>Bacteria</taxon>
        <taxon>Pseudomonadati</taxon>
        <taxon>Bacteroidota</taxon>
        <taxon>Cytophagia</taxon>
        <taxon>Cytophagales</taxon>
        <taxon>Flectobacillaceae</taxon>
        <taxon>Aquirufa</taxon>
    </lineage>
</organism>
<dbReference type="Proteomes" id="UP001598138">
    <property type="component" value="Unassembled WGS sequence"/>
</dbReference>
<feature type="transmembrane region" description="Helical" evidence="8">
    <location>
        <begin position="215"/>
        <end position="236"/>
    </location>
</feature>
<evidence type="ECO:0000256" key="5">
    <source>
        <dbReference type="ARBA" id="ARBA00022692"/>
    </source>
</evidence>
<evidence type="ECO:0000256" key="8">
    <source>
        <dbReference type="SAM" id="Phobius"/>
    </source>
</evidence>
<dbReference type="InterPro" id="IPR050297">
    <property type="entry name" value="LipidA_mod_glycosyltrf_83"/>
</dbReference>
<keyword evidence="7 8" id="KW-0472">Membrane</keyword>
<evidence type="ECO:0000256" key="3">
    <source>
        <dbReference type="ARBA" id="ARBA00022676"/>
    </source>
</evidence>
<keyword evidence="2" id="KW-1003">Cell membrane</keyword>
<feature type="transmembrane region" description="Helical" evidence="8">
    <location>
        <begin position="123"/>
        <end position="151"/>
    </location>
</feature>
<feature type="transmembrane region" description="Helical" evidence="8">
    <location>
        <begin position="433"/>
        <end position="452"/>
    </location>
</feature>
<dbReference type="PANTHER" id="PTHR33908">
    <property type="entry name" value="MANNOSYLTRANSFERASE YKCB-RELATED"/>
    <property type="match status" value="1"/>
</dbReference>
<feature type="transmembrane region" description="Helical" evidence="8">
    <location>
        <begin position="9"/>
        <end position="30"/>
    </location>
</feature>
<name>A0ABW6DG44_9BACT</name>
<gene>
    <name evidence="10" type="ORF">U0R10_08700</name>
</gene>
<feature type="transmembrane region" description="Helical" evidence="8">
    <location>
        <begin position="299"/>
        <end position="317"/>
    </location>
</feature>
<feature type="transmembrane region" description="Helical" evidence="8">
    <location>
        <begin position="91"/>
        <end position="111"/>
    </location>
</feature>
<sequence length="543" mass="62236">MSKLLRKPYLFWSIIGALIYIPFLGASHLFDWDEINFAESAREMMVSGDYLSVQINFQPFWEKPPLFMWLQVLSFQFFGTFTESAWTSMEFAARFPNAFIGIATLLVVYRIGSKHVSERMGHLWAFSYLAAITPHVYASSGIIDPLFNLFIFLGVYQISQFYANPISLKSAVWAGICIGLGMLTKGPVALLLWGLTIFVFAVIHRAEVLTHFKRLFSGVVLAALLAISLFVTWYALIVWQFGWGILVDFFAYQIRLLTTGDAGHGQPFYYHFFVLLLGCFPISIWAGPRLFSRNQPARLSQWMQVLFWVVLILFSLVKTKIVHYSSMCWLPLTYFSALVLHDWLAGTWTWKRGYTIFLASVGLILATVFSLVPWIGRHAGAYSVYIKDVFVQGNLQAPVYWEGWEVGIGAFFGVVVLGTVWQKHIQFKHIARMMGAVIMVIILYMAVVVPKIEGYTQATPLDFYISHVGQKVYIEPVGFKSFAHLLYFQKQAYSPSGEELMKQSSTDRPTYLVMKTNAEDRYRYHPNLILIKEENGFLFYKHK</sequence>
<evidence type="ECO:0000256" key="4">
    <source>
        <dbReference type="ARBA" id="ARBA00022679"/>
    </source>
</evidence>
<keyword evidence="3" id="KW-0328">Glycosyltransferase</keyword>
<dbReference type="RefSeq" id="WP_377983580.1">
    <property type="nucleotide sequence ID" value="NZ_JBBKXZ010000003.1"/>
</dbReference>
<evidence type="ECO:0000256" key="2">
    <source>
        <dbReference type="ARBA" id="ARBA00022475"/>
    </source>
</evidence>
<dbReference type="Pfam" id="PF13231">
    <property type="entry name" value="PMT_2"/>
    <property type="match status" value="1"/>
</dbReference>
<feature type="transmembrane region" description="Helical" evidence="8">
    <location>
        <begin position="268"/>
        <end position="287"/>
    </location>
</feature>
<evidence type="ECO:0000313" key="10">
    <source>
        <dbReference type="EMBL" id="MFD3394699.1"/>
    </source>
</evidence>
<evidence type="ECO:0000256" key="1">
    <source>
        <dbReference type="ARBA" id="ARBA00004651"/>
    </source>
</evidence>
<evidence type="ECO:0000313" key="11">
    <source>
        <dbReference type="Proteomes" id="UP001598138"/>
    </source>
</evidence>
<accession>A0ABW6DG44</accession>
<comment type="subcellular location">
    <subcellularLocation>
        <location evidence="1">Cell membrane</location>
        <topology evidence="1">Multi-pass membrane protein</topology>
    </subcellularLocation>
</comment>
<dbReference type="PANTHER" id="PTHR33908:SF3">
    <property type="entry name" value="UNDECAPRENYL PHOSPHATE-ALPHA-4-AMINO-4-DEOXY-L-ARABINOSE ARABINOSYL TRANSFERASE"/>
    <property type="match status" value="1"/>
</dbReference>
<feature type="domain" description="Glycosyltransferase RgtA/B/C/D-like" evidence="9">
    <location>
        <begin position="63"/>
        <end position="233"/>
    </location>
</feature>
<keyword evidence="5 8" id="KW-0812">Transmembrane</keyword>
<dbReference type="EMBL" id="JBBKXZ010000003">
    <property type="protein sequence ID" value="MFD3394699.1"/>
    <property type="molecule type" value="Genomic_DNA"/>
</dbReference>
<comment type="caution">
    <text evidence="10">The sequence shown here is derived from an EMBL/GenBank/DDBJ whole genome shotgun (WGS) entry which is preliminary data.</text>
</comment>